<dbReference type="EMBL" id="UINC01196191">
    <property type="protein sequence ID" value="SVE13094.1"/>
    <property type="molecule type" value="Genomic_DNA"/>
</dbReference>
<dbReference type="SUPFAM" id="SSF52518">
    <property type="entry name" value="Thiamin diphosphate-binding fold (THDP-binding)"/>
    <property type="match status" value="1"/>
</dbReference>
<dbReference type="Gene3D" id="3.40.50.970">
    <property type="match status" value="1"/>
</dbReference>
<dbReference type="Pfam" id="PF02776">
    <property type="entry name" value="TPP_enzyme_N"/>
    <property type="match status" value="1"/>
</dbReference>
<protein>
    <recommendedName>
        <fullName evidence="2">Thiamine pyrophosphate enzyme N-terminal TPP-binding domain-containing protein</fullName>
    </recommendedName>
</protein>
<dbReference type="GO" id="GO:0050660">
    <property type="term" value="F:flavin adenine dinucleotide binding"/>
    <property type="evidence" value="ECO:0007669"/>
    <property type="project" value="TreeGrafter"/>
</dbReference>
<dbReference type="PANTHER" id="PTHR18968:SF13">
    <property type="entry name" value="ACETOLACTATE SYNTHASE CATALYTIC SUBUNIT, MITOCHONDRIAL"/>
    <property type="match status" value="1"/>
</dbReference>
<comment type="similarity">
    <text evidence="1">Belongs to the TPP enzyme family.</text>
</comment>
<dbReference type="GO" id="GO:0005948">
    <property type="term" value="C:acetolactate synthase complex"/>
    <property type="evidence" value="ECO:0007669"/>
    <property type="project" value="TreeGrafter"/>
</dbReference>
<dbReference type="AlphaFoldDB" id="A0A383AZN0"/>
<dbReference type="CDD" id="cd07035">
    <property type="entry name" value="TPP_PYR_POX_like"/>
    <property type="match status" value="1"/>
</dbReference>
<feature type="non-terminal residue" evidence="3">
    <location>
        <position position="112"/>
    </location>
</feature>
<dbReference type="GO" id="GO:0003984">
    <property type="term" value="F:acetolactate synthase activity"/>
    <property type="evidence" value="ECO:0007669"/>
    <property type="project" value="TreeGrafter"/>
</dbReference>
<dbReference type="InterPro" id="IPR029061">
    <property type="entry name" value="THDP-binding"/>
</dbReference>
<dbReference type="InterPro" id="IPR012001">
    <property type="entry name" value="Thiamin_PyroP_enz_TPP-bd_dom"/>
</dbReference>
<sequence length="112" mass="11765">MKTKKAKLKGKNLVALKNEKAPSGRPMKGREIIVKALENEGVKVIFGYPGGASMEIHQGLTQSKRIRMVLPRHEQGGSFAAGGYARSTGEVGVCLATSGPGATNLLTGIMDA</sequence>
<evidence type="ECO:0000313" key="3">
    <source>
        <dbReference type="EMBL" id="SVE13094.1"/>
    </source>
</evidence>
<evidence type="ECO:0000256" key="1">
    <source>
        <dbReference type="ARBA" id="ARBA00007812"/>
    </source>
</evidence>
<dbReference type="InterPro" id="IPR045229">
    <property type="entry name" value="TPP_enz"/>
</dbReference>
<accession>A0A383AZN0</accession>
<name>A0A383AZN0_9ZZZZ</name>
<dbReference type="PANTHER" id="PTHR18968">
    <property type="entry name" value="THIAMINE PYROPHOSPHATE ENZYMES"/>
    <property type="match status" value="1"/>
</dbReference>
<organism evidence="3">
    <name type="scientific">marine metagenome</name>
    <dbReference type="NCBI Taxonomy" id="408172"/>
    <lineage>
        <taxon>unclassified sequences</taxon>
        <taxon>metagenomes</taxon>
        <taxon>ecological metagenomes</taxon>
    </lineage>
</organism>
<dbReference type="GO" id="GO:0030976">
    <property type="term" value="F:thiamine pyrophosphate binding"/>
    <property type="evidence" value="ECO:0007669"/>
    <property type="project" value="InterPro"/>
</dbReference>
<evidence type="ECO:0000259" key="2">
    <source>
        <dbReference type="Pfam" id="PF02776"/>
    </source>
</evidence>
<gene>
    <name evidence="3" type="ORF">METZ01_LOCUS465948</name>
</gene>
<dbReference type="GO" id="GO:0009097">
    <property type="term" value="P:isoleucine biosynthetic process"/>
    <property type="evidence" value="ECO:0007669"/>
    <property type="project" value="TreeGrafter"/>
</dbReference>
<dbReference type="GO" id="GO:0009099">
    <property type="term" value="P:L-valine biosynthetic process"/>
    <property type="evidence" value="ECO:0007669"/>
    <property type="project" value="TreeGrafter"/>
</dbReference>
<proteinExistence type="inferred from homology"/>
<feature type="domain" description="Thiamine pyrophosphate enzyme N-terminal TPP-binding" evidence="2">
    <location>
        <begin position="27"/>
        <end position="112"/>
    </location>
</feature>
<reference evidence="3" key="1">
    <citation type="submission" date="2018-05" db="EMBL/GenBank/DDBJ databases">
        <authorList>
            <person name="Lanie J.A."/>
            <person name="Ng W.-L."/>
            <person name="Kazmierczak K.M."/>
            <person name="Andrzejewski T.M."/>
            <person name="Davidsen T.M."/>
            <person name="Wayne K.J."/>
            <person name="Tettelin H."/>
            <person name="Glass J.I."/>
            <person name="Rusch D."/>
            <person name="Podicherti R."/>
            <person name="Tsui H.-C.T."/>
            <person name="Winkler M.E."/>
        </authorList>
    </citation>
    <scope>NUCLEOTIDE SEQUENCE</scope>
</reference>